<sequence length="376" mass="41684">MDVVSVEGEYITKEYAEEPGWHTVGKGKQANVESGVPGNKDQGKRLLSKVLPRNKCTKGQKVRQVILASKMPNLPKEDYKIIMRPRGGFKVTNYGLDRLGCCVRNAAGIPRGESEGDIVCVNYKQNILVVSTPSDDRAAKYRHITSLKIGNQEFDTSAYEAAPENTSKGIIRGISLEESPKDIWENLVSWANAVSGARAGAEAASQSKIRELEKELAQIRQMMVQYNQSNAALKEENRKLKEENNRIRKGMAENREVTQVVAEEREIDMEEDVATPAKRKATEDTVGNSENKTKPDSALPERQEEVEQRIEAKIEEMGARIMQQIQQQLNSIVTRIADIETRIAAWGPQSSGGGPIKTTGKPYIKHPVLTEGAGKL</sequence>
<name>A0ACB8CX00_DERSI</name>
<evidence type="ECO:0000313" key="1">
    <source>
        <dbReference type="EMBL" id="KAH7953748.1"/>
    </source>
</evidence>
<organism evidence="1 2">
    <name type="scientific">Dermacentor silvarum</name>
    <name type="common">Tick</name>
    <dbReference type="NCBI Taxonomy" id="543639"/>
    <lineage>
        <taxon>Eukaryota</taxon>
        <taxon>Metazoa</taxon>
        <taxon>Ecdysozoa</taxon>
        <taxon>Arthropoda</taxon>
        <taxon>Chelicerata</taxon>
        <taxon>Arachnida</taxon>
        <taxon>Acari</taxon>
        <taxon>Parasitiformes</taxon>
        <taxon>Ixodida</taxon>
        <taxon>Ixodoidea</taxon>
        <taxon>Ixodidae</taxon>
        <taxon>Rhipicephalinae</taxon>
        <taxon>Dermacentor</taxon>
    </lineage>
</organism>
<gene>
    <name evidence="1" type="ORF">HPB49_011822</name>
</gene>
<reference evidence="1" key="1">
    <citation type="submission" date="2020-05" db="EMBL/GenBank/DDBJ databases">
        <title>Large-scale comparative analyses of tick genomes elucidate their genetic diversity and vector capacities.</title>
        <authorList>
            <person name="Jia N."/>
            <person name="Wang J."/>
            <person name="Shi W."/>
            <person name="Du L."/>
            <person name="Sun Y."/>
            <person name="Zhan W."/>
            <person name="Jiang J."/>
            <person name="Wang Q."/>
            <person name="Zhang B."/>
            <person name="Ji P."/>
            <person name="Sakyi L.B."/>
            <person name="Cui X."/>
            <person name="Yuan T."/>
            <person name="Jiang B."/>
            <person name="Yang W."/>
            <person name="Lam T.T.-Y."/>
            <person name="Chang Q."/>
            <person name="Ding S."/>
            <person name="Wang X."/>
            <person name="Zhu J."/>
            <person name="Ruan X."/>
            <person name="Zhao L."/>
            <person name="Wei J."/>
            <person name="Que T."/>
            <person name="Du C."/>
            <person name="Cheng J."/>
            <person name="Dai P."/>
            <person name="Han X."/>
            <person name="Huang E."/>
            <person name="Gao Y."/>
            <person name="Liu J."/>
            <person name="Shao H."/>
            <person name="Ye R."/>
            <person name="Li L."/>
            <person name="Wei W."/>
            <person name="Wang X."/>
            <person name="Wang C."/>
            <person name="Yang T."/>
            <person name="Huo Q."/>
            <person name="Li W."/>
            <person name="Guo W."/>
            <person name="Chen H."/>
            <person name="Zhou L."/>
            <person name="Ni X."/>
            <person name="Tian J."/>
            <person name="Zhou Y."/>
            <person name="Sheng Y."/>
            <person name="Liu T."/>
            <person name="Pan Y."/>
            <person name="Xia L."/>
            <person name="Li J."/>
            <person name="Zhao F."/>
            <person name="Cao W."/>
        </authorList>
    </citation>
    <scope>NUCLEOTIDE SEQUENCE</scope>
    <source>
        <strain evidence="1">Dsil-2018</strain>
    </source>
</reference>
<accession>A0ACB8CX00</accession>
<dbReference type="EMBL" id="CM023473">
    <property type="protein sequence ID" value="KAH7953748.1"/>
    <property type="molecule type" value="Genomic_DNA"/>
</dbReference>
<keyword evidence="2" id="KW-1185">Reference proteome</keyword>
<proteinExistence type="predicted"/>
<comment type="caution">
    <text evidence="1">The sequence shown here is derived from an EMBL/GenBank/DDBJ whole genome shotgun (WGS) entry which is preliminary data.</text>
</comment>
<evidence type="ECO:0000313" key="2">
    <source>
        <dbReference type="Proteomes" id="UP000821865"/>
    </source>
</evidence>
<protein>
    <submittedName>
        <fullName evidence="1">Uncharacterized protein</fullName>
    </submittedName>
</protein>
<dbReference type="Proteomes" id="UP000821865">
    <property type="component" value="Chromosome 4"/>
</dbReference>